<organism evidence="3 4">
    <name type="scientific">Corynebacterium urogenitale</name>
    <dbReference type="NCBI Taxonomy" id="2487892"/>
    <lineage>
        <taxon>Bacteria</taxon>
        <taxon>Bacillati</taxon>
        <taxon>Actinomycetota</taxon>
        <taxon>Actinomycetes</taxon>
        <taxon>Mycobacteriales</taxon>
        <taxon>Corynebacteriaceae</taxon>
        <taxon>Corynebacterium</taxon>
    </lineage>
</organism>
<keyword evidence="4" id="KW-1185">Reference proteome</keyword>
<dbReference type="InterPro" id="IPR000326">
    <property type="entry name" value="PAP2/HPO"/>
</dbReference>
<feature type="domain" description="Phosphatidic acid phosphatase type 2/haloperoxidase" evidence="2">
    <location>
        <begin position="85"/>
        <end position="198"/>
    </location>
</feature>
<feature type="transmembrane region" description="Helical" evidence="1">
    <location>
        <begin position="159"/>
        <end position="180"/>
    </location>
</feature>
<feature type="transmembrane region" description="Helical" evidence="1">
    <location>
        <begin position="6"/>
        <end position="27"/>
    </location>
</feature>
<keyword evidence="1" id="KW-1133">Transmembrane helix</keyword>
<dbReference type="InterPro" id="IPR036938">
    <property type="entry name" value="PAP2/HPO_sf"/>
</dbReference>
<feature type="transmembrane region" description="Helical" evidence="1">
    <location>
        <begin position="62"/>
        <end position="78"/>
    </location>
</feature>
<sequence length="237" mass="26131">MKLLPIKLQLIIALIGMVIVIALGFAVKDSTFDLPLTQAMNSLNVGVFGDVVNFVYGSLQPIFSFGFCAAGVIIYVVRRHPWRPLISFAATVIFAWLPIVFLKKFYQRPRIDPADLPNPGDYVPHDWSYPSGHTAFVTAVVVALLLATHATKAHNIARILGAVFTLIIIGCVMTVGVHYFTDALASVIWAFTVGPVGWMIFSLIFSSAEHMAKGLPTLPERERAEKWPRSPDAPQRN</sequence>
<dbReference type="RefSeq" id="WP_151902341.1">
    <property type="nucleotide sequence ID" value="NZ_CP045032.1"/>
</dbReference>
<dbReference type="Gene3D" id="1.20.144.10">
    <property type="entry name" value="Phosphatidic acid phosphatase type 2/haloperoxidase"/>
    <property type="match status" value="1"/>
</dbReference>
<proteinExistence type="predicted"/>
<gene>
    <name evidence="3" type="ORF">CUROG_02615</name>
</gene>
<keyword evidence="1" id="KW-0472">Membrane</keyword>
<evidence type="ECO:0000259" key="2">
    <source>
        <dbReference type="SMART" id="SM00014"/>
    </source>
</evidence>
<name>A0A5J6Z8F2_9CORY</name>
<feature type="transmembrane region" description="Helical" evidence="1">
    <location>
        <begin position="127"/>
        <end position="147"/>
    </location>
</feature>
<dbReference type="OrthoDB" id="9789113at2"/>
<dbReference type="SMART" id="SM00014">
    <property type="entry name" value="acidPPc"/>
    <property type="match status" value="1"/>
</dbReference>
<keyword evidence="1" id="KW-0812">Transmembrane</keyword>
<dbReference type="AlphaFoldDB" id="A0A5J6Z8F2"/>
<reference evidence="4" key="1">
    <citation type="submission" date="2019-10" db="EMBL/GenBank/DDBJ databases">
        <title>Complete genome sequence of Corynebacterium urogenitalis DSM 108747, isolated from the genital tract of a cow.</title>
        <authorList>
            <person name="Ruckert C."/>
            <person name="Ballas P."/>
            <person name="Wagener K."/>
            <person name="Drillich M."/>
            <person name="Kaempfer P."/>
            <person name="Busse H.-J."/>
            <person name="Ehling-Schulz M."/>
        </authorList>
    </citation>
    <scope>NUCLEOTIDE SEQUENCE [LARGE SCALE GENOMIC DNA]</scope>
    <source>
        <strain evidence="4">LMM 1652</strain>
    </source>
</reference>
<dbReference type="Pfam" id="PF01569">
    <property type="entry name" value="PAP2"/>
    <property type="match status" value="1"/>
</dbReference>
<evidence type="ECO:0000313" key="4">
    <source>
        <dbReference type="Proteomes" id="UP000326711"/>
    </source>
</evidence>
<feature type="transmembrane region" description="Helical" evidence="1">
    <location>
        <begin position="85"/>
        <end position="107"/>
    </location>
</feature>
<accession>A0A5J6Z8F2</accession>
<evidence type="ECO:0000256" key="1">
    <source>
        <dbReference type="SAM" id="Phobius"/>
    </source>
</evidence>
<dbReference type="EMBL" id="CP045032">
    <property type="protein sequence ID" value="QFQ01913.1"/>
    <property type="molecule type" value="Genomic_DNA"/>
</dbReference>
<feature type="transmembrane region" description="Helical" evidence="1">
    <location>
        <begin position="186"/>
        <end position="205"/>
    </location>
</feature>
<dbReference type="SUPFAM" id="SSF48317">
    <property type="entry name" value="Acid phosphatase/Vanadium-dependent haloperoxidase"/>
    <property type="match status" value="1"/>
</dbReference>
<protein>
    <submittedName>
        <fullName evidence="3">PAP2 superfamily protein</fullName>
    </submittedName>
</protein>
<dbReference type="KEGG" id="cuo:CUROG_02615"/>
<evidence type="ECO:0000313" key="3">
    <source>
        <dbReference type="EMBL" id="QFQ01913.1"/>
    </source>
</evidence>
<dbReference type="Proteomes" id="UP000326711">
    <property type="component" value="Chromosome"/>
</dbReference>